<gene>
    <name evidence="2" type="ORF">ENS64_17585</name>
</gene>
<evidence type="ECO:0000259" key="1">
    <source>
        <dbReference type="PROSITE" id="PS51332"/>
    </source>
</evidence>
<organism evidence="2">
    <name type="scientific">Schlesneria paludicola</name>
    <dbReference type="NCBI Taxonomy" id="360056"/>
    <lineage>
        <taxon>Bacteria</taxon>
        <taxon>Pseudomonadati</taxon>
        <taxon>Planctomycetota</taxon>
        <taxon>Planctomycetia</taxon>
        <taxon>Planctomycetales</taxon>
        <taxon>Planctomycetaceae</taxon>
        <taxon>Schlesneria</taxon>
    </lineage>
</organism>
<dbReference type="PROSITE" id="PS51332">
    <property type="entry name" value="B12_BINDING"/>
    <property type="match status" value="1"/>
</dbReference>
<dbReference type="InterPro" id="IPR036724">
    <property type="entry name" value="Cobalamin-bd_sf"/>
</dbReference>
<dbReference type="GO" id="GO:0003677">
    <property type="term" value="F:DNA binding"/>
    <property type="evidence" value="ECO:0007669"/>
    <property type="project" value="InterPro"/>
</dbReference>
<dbReference type="GO" id="GO:0046872">
    <property type="term" value="F:metal ion binding"/>
    <property type="evidence" value="ECO:0007669"/>
    <property type="project" value="InterPro"/>
</dbReference>
<dbReference type="NCBIfam" id="TIGR01764">
    <property type="entry name" value="excise"/>
    <property type="match status" value="1"/>
</dbReference>
<dbReference type="SUPFAM" id="SSF52242">
    <property type="entry name" value="Cobalamin (vitamin B12)-binding domain"/>
    <property type="match status" value="1"/>
</dbReference>
<dbReference type="InterPro" id="IPR036594">
    <property type="entry name" value="Meth_synthase_dom"/>
</dbReference>
<proteinExistence type="predicted"/>
<name>A0A7C4QKF6_9PLAN</name>
<accession>A0A7C4QKF6</accession>
<sequence>MTDTTPHVTPKQAARALGVSESSLKRWCDQGLIAASRTAGGHRRLSVADVLRFTREHDFPVVSPEVLGLPSVSEATPRTMSRAASRFAEALLAGDEAAARQIVFDLFLARQRLSVIFDDVVAAAFRRIGELWACHEAEVYQERRGCEITLQILFELRRVQVRPDPAWRAIGGTLEGDPYMLPHLMAELVLREAGFHASTLGHSIPCSSLIRAVEDEQPHVLWLSVSHIREGLDLVGEINALWRACAARGVALVVGGRALTAPLRRRLTYSAYCDRLQQLEAFAGTLLASLKQASKSTGLRGR</sequence>
<feature type="domain" description="B12-binding" evidence="1">
    <location>
        <begin position="166"/>
        <end position="297"/>
    </location>
</feature>
<dbReference type="Pfam" id="PF02607">
    <property type="entry name" value="B12-binding_2"/>
    <property type="match status" value="1"/>
</dbReference>
<dbReference type="Gene3D" id="3.40.50.280">
    <property type="entry name" value="Cobalamin-binding domain"/>
    <property type="match status" value="1"/>
</dbReference>
<dbReference type="Pfam" id="PF12728">
    <property type="entry name" value="HTH_17"/>
    <property type="match status" value="1"/>
</dbReference>
<dbReference type="InterPro" id="IPR003759">
    <property type="entry name" value="Cbl-bd_cap"/>
</dbReference>
<reference evidence="2" key="1">
    <citation type="journal article" date="2020" name="mSystems">
        <title>Genome- and Community-Level Interaction Insights into Carbon Utilization and Element Cycling Functions of Hydrothermarchaeota in Hydrothermal Sediment.</title>
        <authorList>
            <person name="Zhou Z."/>
            <person name="Liu Y."/>
            <person name="Xu W."/>
            <person name="Pan J."/>
            <person name="Luo Z.H."/>
            <person name="Li M."/>
        </authorList>
    </citation>
    <scope>NUCLEOTIDE SEQUENCE [LARGE SCALE GENOMIC DNA]</scope>
    <source>
        <strain evidence="2">SpSt-508</strain>
    </source>
</reference>
<protein>
    <submittedName>
        <fullName evidence="2">Helix-turn-helix domain-containing protein</fullName>
    </submittedName>
</protein>
<dbReference type="InterPro" id="IPR010093">
    <property type="entry name" value="SinI_DNA-bd"/>
</dbReference>
<dbReference type="SUPFAM" id="SSF46955">
    <property type="entry name" value="Putative DNA-binding domain"/>
    <property type="match status" value="1"/>
</dbReference>
<dbReference type="CDD" id="cd04762">
    <property type="entry name" value="HTH_MerR-trunc"/>
    <property type="match status" value="1"/>
</dbReference>
<dbReference type="Gene3D" id="1.10.1660.10">
    <property type="match status" value="1"/>
</dbReference>
<dbReference type="EMBL" id="DSVQ01000019">
    <property type="protein sequence ID" value="HGT41061.1"/>
    <property type="molecule type" value="Genomic_DNA"/>
</dbReference>
<dbReference type="InterPro" id="IPR009061">
    <property type="entry name" value="DNA-bd_dom_put_sf"/>
</dbReference>
<dbReference type="AlphaFoldDB" id="A0A7C4QKF6"/>
<comment type="caution">
    <text evidence="2">The sequence shown here is derived from an EMBL/GenBank/DDBJ whole genome shotgun (WGS) entry which is preliminary data.</text>
</comment>
<evidence type="ECO:0000313" key="2">
    <source>
        <dbReference type="EMBL" id="HGT41061.1"/>
    </source>
</evidence>
<dbReference type="GO" id="GO:0031419">
    <property type="term" value="F:cobalamin binding"/>
    <property type="evidence" value="ECO:0007669"/>
    <property type="project" value="InterPro"/>
</dbReference>
<dbReference type="InterPro" id="IPR006158">
    <property type="entry name" value="Cobalamin-bd"/>
</dbReference>
<dbReference type="Gene3D" id="1.10.1240.10">
    <property type="entry name" value="Methionine synthase domain"/>
    <property type="match status" value="1"/>
</dbReference>
<dbReference type="InterPro" id="IPR041657">
    <property type="entry name" value="HTH_17"/>
</dbReference>